<sequence length="304" mass="32626">MHTVAVLSLKGGVGKTTVALGIASAALRRGARTLVGDLDPQGNATASLDPPLTDATLAEVLETPRLAVLDQAIAPSAWSDRLDVLVGSEELELLNEPGPDSKRMDNLARALDELRGSPRGEPYEIAILDCPPSLGRLTRSALIAADSALLVTEPTMYAVAGAERALEAIEAIRAEHNPRLRPVGVLVNRLRVRSYEHQYRIAELRESFGRLVMPTAIPDRLAVQQAQGACTPIHEWHSPGAQEIALTFNMVLAKILRSSRAGRHRLADDEPDEHPGTGGAGEVGEAETTSEFPAIREFAEREIG</sequence>
<dbReference type="AlphaFoldDB" id="A0A2T0M326"/>
<dbReference type="CDD" id="cd02042">
    <property type="entry name" value="ParAB_family"/>
    <property type="match status" value="1"/>
</dbReference>
<evidence type="ECO:0000256" key="1">
    <source>
        <dbReference type="SAM" id="MobiDB-lite"/>
    </source>
</evidence>
<dbReference type="InterPro" id="IPR050678">
    <property type="entry name" value="DNA_Partitioning_ATPase"/>
</dbReference>
<dbReference type="EMBL" id="PVNH01000001">
    <property type="protein sequence ID" value="PRX51126.1"/>
    <property type="molecule type" value="Genomic_DNA"/>
</dbReference>
<evidence type="ECO:0000313" key="4">
    <source>
        <dbReference type="Proteomes" id="UP000238362"/>
    </source>
</evidence>
<dbReference type="Proteomes" id="UP000238362">
    <property type="component" value="Unassembled WGS sequence"/>
</dbReference>
<proteinExistence type="predicted"/>
<gene>
    <name evidence="3" type="ORF">B0I33_101279</name>
</gene>
<evidence type="ECO:0000259" key="2">
    <source>
        <dbReference type="Pfam" id="PF13614"/>
    </source>
</evidence>
<feature type="domain" description="AAA" evidence="2">
    <location>
        <begin position="1"/>
        <end position="180"/>
    </location>
</feature>
<keyword evidence="4" id="KW-1185">Reference proteome</keyword>
<name>A0A2T0M326_9PSEU</name>
<dbReference type="OrthoDB" id="345269at2"/>
<dbReference type="RefSeq" id="WP_106176636.1">
    <property type="nucleotide sequence ID" value="NZ_PVNH01000001.1"/>
</dbReference>
<protein>
    <submittedName>
        <fullName evidence="3">Cellulose biosynthesis protein BcsQ</fullName>
    </submittedName>
</protein>
<comment type="caution">
    <text evidence="3">The sequence shown here is derived from an EMBL/GenBank/DDBJ whole genome shotgun (WGS) entry which is preliminary data.</text>
</comment>
<dbReference type="SUPFAM" id="SSF52540">
    <property type="entry name" value="P-loop containing nucleoside triphosphate hydrolases"/>
    <property type="match status" value="1"/>
</dbReference>
<dbReference type="Gene3D" id="3.40.50.300">
    <property type="entry name" value="P-loop containing nucleotide triphosphate hydrolases"/>
    <property type="match status" value="1"/>
</dbReference>
<organism evidence="3 4">
    <name type="scientific">Prauserella shujinwangii</name>
    <dbReference type="NCBI Taxonomy" id="1453103"/>
    <lineage>
        <taxon>Bacteria</taxon>
        <taxon>Bacillati</taxon>
        <taxon>Actinomycetota</taxon>
        <taxon>Actinomycetes</taxon>
        <taxon>Pseudonocardiales</taxon>
        <taxon>Pseudonocardiaceae</taxon>
        <taxon>Prauserella</taxon>
    </lineage>
</organism>
<accession>A0A2T0M326</accession>
<dbReference type="PANTHER" id="PTHR13696:SF99">
    <property type="entry name" value="COBYRINIC ACID AC-DIAMIDE SYNTHASE"/>
    <property type="match status" value="1"/>
</dbReference>
<dbReference type="InterPro" id="IPR027417">
    <property type="entry name" value="P-loop_NTPase"/>
</dbReference>
<evidence type="ECO:0000313" key="3">
    <source>
        <dbReference type="EMBL" id="PRX51126.1"/>
    </source>
</evidence>
<dbReference type="InterPro" id="IPR025669">
    <property type="entry name" value="AAA_dom"/>
</dbReference>
<dbReference type="Pfam" id="PF13614">
    <property type="entry name" value="AAA_31"/>
    <property type="match status" value="1"/>
</dbReference>
<dbReference type="PANTHER" id="PTHR13696">
    <property type="entry name" value="P-LOOP CONTAINING NUCLEOSIDE TRIPHOSPHATE HYDROLASE"/>
    <property type="match status" value="1"/>
</dbReference>
<feature type="region of interest" description="Disordered" evidence="1">
    <location>
        <begin position="263"/>
        <end position="304"/>
    </location>
</feature>
<reference evidence="3 4" key="1">
    <citation type="submission" date="2018-03" db="EMBL/GenBank/DDBJ databases">
        <title>Genomic Encyclopedia of Type Strains, Phase III (KMG-III): the genomes of soil and plant-associated and newly described type strains.</title>
        <authorList>
            <person name="Whitman W."/>
        </authorList>
    </citation>
    <scope>NUCLEOTIDE SEQUENCE [LARGE SCALE GENOMIC DNA]</scope>
    <source>
        <strain evidence="3 4">CGMCC 4.7125</strain>
    </source>
</reference>